<proteinExistence type="inferred from homology"/>
<organism evidence="3 4">
    <name type="scientific">Nocardiopsis coralli</name>
    <dbReference type="NCBI Taxonomy" id="2772213"/>
    <lineage>
        <taxon>Bacteria</taxon>
        <taxon>Bacillati</taxon>
        <taxon>Actinomycetota</taxon>
        <taxon>Actinomycetes</taxon>
        <taxon>Streptosporangiales</taxon>
        <taxon>Nocardiopsidaceae</taxon>
        <taxon>Nocardiopsis</taxon>
    </lineage>
</organism>
<accession>A0ABR9P9T4</accession>
<dbReference type="InterPro" id="IPR001447">
    <property type="entry name" value="Arylamine_N-AcTrfase"/>
</dbReference>
<comment type="caution">
    <text evidence="3">The sequence shown here is derived from an EMBL/GenBank/DDBJ whole genome shotgun (WGS) entry which is preliminary data.</text>
</comment>
<feature type="compositionally biased region" description="Polar residues" evidence="2">
    <location>
        <begin position="292"/>
        <end position="301"/>
    </location>
</feature>
<keyword evidence="4" id="KW-1185">Reference proteome</keyword>
<dbReference type="Gene3D" id="2.40.128.150">
    <property type="entry name" value="Cysteine proteinases"/>
    <property type="match status" value="1"/>
</dbReference>
<dbReference type="EMBL" id="JADBGI010000016">
    <property type="protein sequence ID" value="MBE3000589.1"/>
    <property type="molecule type" value="Genomic_DNA"/>
</dbReference>
<reference evidence="3 4" key="1">
    <citation type="submission" date="2020-09" db="EMBL/GenBank/DDBJ databases">
        <title>Diversity and distribution of actinomycetes associated with coral in the coast of Hainan.</title>
        <authorList>
            <person name="Li F."/>
        </authorList>
    </citation>
    <scope>NUCLEOTIDE SEQUENCE [LARGE SCALE GENOMIC DNA]</scope>
    <source>
        <strain evidence="3 4">HNM0947</strain>
    </source>
</reference>
<dbReference type="SUPFAM" id="SSF54001">
    <property type="entry name" value="Cysteine proteinases"/>
    <property type="match status" value="1"/>
</dbReference>
<dbReference type="InterPro" id="IPR038765">
    <property type="entry name" value="Papain-like_cys_pep_sf"/>
</dbReference>
<evidence type="ECO:0000313" key="4">
    <source>
        <dbReference type="Proteomes" id="UP000806528"/>
    </source>
</evidence>
<feature type="region of interest" description="Disordered" evidence="2">
    <location>
        <begin position="267"/>
        <end position="301"/>
    </location>
</feature>
<dbReference type="Gene3D" id="3.30.2140.10">
    <property type="entry name" value="Arylamine N-acetyltransferase"/>
    <property type="match status" value="1"/>
</dbReference>
<dbReference type="Proteomes" id="UP000806528">
    <property type="component" value="Unassembled WGS sequence"/>
</dbReference>
<evidence type="ECO:0000256" key="1">
    <source>
        <dbReference type="ARBA" id="ARBA00006547"/>
    </source>
</evidence>
<dbReference type="PANTHER" id="PTHR11786">
    <property type="entry name" value="N-HYDROXYARYLAMINE O-ACETYLTRANSFERASE"/>
    <property type="match status" value="1"/>
</dbReference>
<comment type="similarity">
    <text evidence="1">Belongs to the arylamine N-acetyltransferase family.</text>
</comment>
<gene>
    <name evidence="3" type="ORF">IDM40_18060</name>
</gene>
<protein>
    <submittedName>
        <fullName evidence="3">Arylamine N-acetyltransferase</fullName>
    </submittedName>
</protein>
<evidence type="ECO:0000256" key="2">
    <source>
        <dbReference type="SAM" id="MobiDB-lite"/>
    </source>
</evidence>
<dbReference type="Pfam" id="PF00797">
    <property type="entry name" value="Acetyltransf_2"/>
    <property type="match status" value="1"/>
</dbReference>
<dbReference type="PANTHER" id="PTHR11786:SF0">
    <property type="entry name" value="ARYLAMINE N-ACETYLTRANSFERASE 4-RELATED"/>
    <property type="match status" value="1"/>
</dbReference>
<name>A0ABR9P9T4_9ACTN</name>
<dbReference type="RefSeq" id="WP_193123198.1">
    <property type="nucleotide sequence ID" value="NZ_JADBGI010000016.1"/>
</dbReference>
<evidence type="ECO:0000313" key="3">
    <source>
        <dbReference type="EMBL" id="MBE3000589.1"/>
    </source>
</evidence>
<sequence>MTHQDRWNTAELDLQAYLDRLGVDARTPDRATLDRLHEAHVRAFTFDNIDVLLGEGPRTDLASVGRKFLEQGRGGYCFEHGTLLAAALERLGYEVRRRLGRVGDPGEAPRAHMVVEVLLDGRRLLADPGYGSGLLRTIELRDGAQDTYAGTTHRVRRVVEEGTVSWELQRWTRGTWERQHTTDELLVRPADVDMGNHYVSGHPDSSFRSMLIVAGHPGDGSHVTLTHGTVTVRRPGAETAKRDLEEGELGVWLDRLGVPRDRHERLHAAVAGLSSPQEAPETRQEPGEPETGQDTGETVPG</sequence>